<reference evidence="3" key="1">
    <citation type="journal article" date="2006" name="Science">
        <title>Phytophthora genome sequences uncover evolutionary origins and mechanisms of pathogenesis.</title>
        <authorList>
            <person name="Tyler B.M."/>
            <person name="Tripathy S."/>
            <person name="Zhang X."/>
            <person name="Dehal P."/>
            <person name="Jiang R.H."/>
            <person name="Aerts A."/>
            <person name="Arredondo F.D."/>
            <person name="Baxter L."/>
            <person name="Bensasson D."/>
            <person name="Beynon J.L."/>
            <person name="Chapman J."/>
            <person name="Damasceno C.M."/>
            <person name="Dorrance A.E."/>
            <person name="Dou D."/>
            <person name="Dickerman A.W."/>
            <person name="Dubchak I.L."/>
            <person name="Garbelotto M."/>
            <person name="Gijzen M."/>
            <person name="Gordon S.G."/>
            <person name="Govers F."/>
            <person name="Grunwald N.J."/>
            <person name="Huang W."/>
            <person name="Ivors K.L."/>
            <person name="Jones R.W."/>
            <person name="Kamoun S."/>
            <person name="Krampis K."/>
            <person name="Lamour K.H."/>
            <person name="Lee M.K."/>
            <person name="McDonald W.H."/>
            <person name="Medina M."/>
            <person name="Meijer H.J."/>
            <person name="Nordberg E.K."/>
            <person name="Maclean D.J."/>
            <person name="Ospina-Giraldo M.D."/>
            <person name="Morris P.F."/>
            <person name="Phuntumart V."/>
            <person name="Putnam N.H."/>
            <person name="Rash S."/>
            <person name="Rose J.K."/>
            <person name="Sakihama Y."/>
            <person name="Salamov A.A."/>
            <person name="Savidor A."/>
            <person name="Scheuring C.F."/>
            <person name="Smith B.M."/>
            <person name="Sobral B.W."/>
            <person name="Terry A."/>
            <person name="Torto-Alalibo T.A."/>
            <person name="Win J."/>
            <person name="Xu Z."/>
            <person name="Zhang H."/>
            <person name="Grigoriev I.V."/>
            <person name="Rokhsar D.S."/>
            <person name="Boore J.L."/>
        </authorList>
    </citation>
    <scope>NUCLEOTIDE SEQUENCE [LARGE SCALE GENOMIC DNA]</scope>
    <source>
        <strain evidence="3">Pr102</strain>
    </source>
</reference>
<sequence>MQFSLNKLSLREDSPLPSFSSMFPAKGATGTSPIHASMTLGGLPPLQNEKTEQTDDGVAVAGANEIVTAFESLDAAGANESLLQELQCRYRKGKCPKQRTLKKNGSLHSYCEYHRELSVRNQRVFDQKRRRERGLDKEKQRPCTRRRSDPNDSSAGDVKTQVKAEKRPTRRRRAM</sequence>
<dbReference type="VEuPathDB" id="FungiDB:KRP23_4734"/>
<reference evidence="2" key="2">
    <citation type="submission" date="2015-06" db="UniProtKB">
        <authorList>
            <consortium name="EnsemblProtists"/>
        </authorList>
    </citation>
    <scope>IDENTIFICATION</scope>
    <source>
        <strain evidence="2">Pr102</strain>
    </source>
</reference>
<feature type="region of interest" description="Disordered" evidence="1">
    <location>
        <begin position="125"/>
        <end position="175"/>
    </location>
</feature>
<evidence type="ECO:0000313" key="2">
    <source>
        <dbReference type="EnsemblProtists" id="Phyra81025"/>
    </source>
</evidence>
<evidence type="ECO:0000256" key="1">
    <source>
        <dbReference type="SAM" id="MobiDB-lite"/>
    </source>
</evidence>
<name>H3GUU0_PHYRM</name>
<dbReference type="AlphaFoldDB" id="H3GUU0"/>
<organism evidence="2 3">
    <name type="scientific">Phytophthora ramorum</name>
    <name type="common">Sudden oak death agent</name>
    <dbReference type="NCBI Taxonomy" id="164328"/>
    <lineage>
        <taxon>Eukaryota</taxon>
        <taxon>Sar</taxon>
        <taxon>Stramenopiles</taxon>
        <taxon>Oomycota</taxon>
        <taxon>Peronosporomycetes</taxon>
        <taxon>Peronosporales</taxon>
        <taxon>Peronosporaceae</taxon>
        <taxon>Phytophthora</taxon>
    </lineage>
</organism>
<dbReference type="Proteomes" id="UP000005238">
    <property type="component" value="Unassembled WGS sequence"/>
</dbReference>
<feature type="compositionally biased region" description="Basic and acidic residues" evidence="1">
    <location>
        <begin position="125"/>
        <end position="150"/>
    </location>
</feature>
<feature type="region of interest" description="Disordered" evidence="1">
    <location>
        <begin position="1"/>
        <end position="24"/>
    </location>
</feature>
<evidence type="ECO:0000313" key="3">
    <source>
        <dbReference type="Proteomes" id="UP000005238"/>
    </source>
</evidence>
<dbReference type="EnsemblProtists" id="Phyra81025">
    <property type="protein sequence ID" value="Phyra81025"/>
    <property type="gene ID" value="Phyra81025"/>
</dbReference>
<proteinExistence type="predicted"/>
<accession>H3GUU0</accession>
<dbReference type="HOGENOM" id="CLU_1535510_0_0_1"/>
<dbReference type="InParanoid" id="H3GUU0"/>
<protein>
    <submittedName>
        <fullName evidence="2">Uncharacterized protein</fullName>
    </submittedName>
</protein>
<keyword evidence="3" id="KW-1185">Reference proteome</keyword>
<dbReference type="EMBL" id="DS566052">
    <property type="status" value="NOT_ANNOTATED_CDS"/>
    <property type="molecule type" value="Genomic_DNA"/>
</dbReference>
<dbReference type="eggNOG" id="ENOG502SY6X">
    <property type="taxonomic scope" value="Eukaryota"/>
</dbReference>
<dbReference type="OMA" id="YHRELSV"/>
<dbReference type="VEuPathDB" id="FungiDB:KRP22_2048"/>